<organism evidence="2 3">
    <name type="scientific">Dankookia rubra</name>
    <dbReference type="NCBI Taxonomy" id="1442381"/>
    <lineage>
        <taxon>Bacteria</taxon>
        <taxon>Pseudomonadati</taxon>
        <taxon>Pseudomonadota</taxon>
        <taxon>Alphaproteobacteria</taxon>
        <taxon>Acetobacterales</taxon>
        <taxon>Roseomonadaceae</taxon>
        <taxon>Dankookia</taxon>
    </lineage>
</organism>
<comment type="similarity">
    <text evidence="1">Belongs to the UPF0065 (bug) family.</text>
</comment>
<sequence>MRRRSLLGMLAALPARAQPAWPQRGVEVVVPYAAGGPTDRYARAFAPRLTELWGQPAVVANRPGGATAIGTAAVAHAAPDGHTLLLASFGIVTNPLMLRNLPYDPADLAPLCCFALGGAVLYLHPSVPARTVPELVAWAKAHPGLLRFGSSGMGSSPHISAELFAWATGIEMLHTPYRGSAPALTDLLAGHVNALFDSATTMRFAREGRLRALAICQPRRNATAPEVPTMAEQGLPQVEARTFYGFFCPAAVPAPLRDRIAGDLRGVAAAEPIQRAITDDGLEAMAETPTEFAAYLAGQHALWSRVVRERNLSL</sequence>
<dbReference type="AlphaFoldDB" id="A0A4R5QAU9"/>
<protein>
    <submittedName>
        <fullName evidence="2">Tripartite tricarboxylate transporter substrate binding protein</fullName>
    </submittedName>
</protein>
<name>A0A4R5QAU9_9PROT</name>
<comment type="caution">
    <text evidence="2">The sequence shown here is derived from an EMBL/GenBank/DDBJ whole genome shotgun (WGS) entry which is preliminary data.</text>
</comment>
<dbReference type="EMBL" id="SMSJ01000069">
    <property type="protein sequence ID" value="TDH59367.1"/>
    <property type="molecule type" value="Genomic_DNA"/>
</dbReference>
<dbReference type="PANTHER" id="PTHR42928">
    <property type="entry name" value="TRICARBOXYLATE-BINDING PROTEIN"/>
    <property type="match status" value="1"/>
</dbReference>
<dbReference type="Pfam" id="PF03401">
    <property type="entry name" value="TctC"/>
    <property type="match status" value="1"/>
</dbReference>
<evidence type="ECO:0000256" key="1">
    <source>
        <dbReference type="ARBA" id="ARBA00006987"/>
    </source>
</evidence>
<evidence type="ECO:0000313" key="2">
    <source>
        <dbReference type="EMBL" id="TDH59367.1"/>
    </source>
</evidence>
<dbReference type="Proteomes" id="UP000295096">
    <property type="component" value="Unassembled WGS sequence"/>
</dbReference>
<reference evidence="2 3" key="1">
    <citation type="journal article" date="2016" name="J. Microbiol.">
        <title>Dankookia rubra gen. nov., sp. nov., an alphaproteobacterium isolated from sediment of a shallow stream.</title>
        <authorList>
            <person name="Kim W.H."/>
            <person name="Kim D.H."/>
            <person name="Kang K."/>
            <person name="Ahn T.Y."/>
        </authorList>
    </citation>
    <scope>NUCLEOTIDE SEQUENCE [LARGE SCALE GENOMIC DNA]</scope>
    <source>
        <strain evidence="2 3">JCM30602</strain>
    </source>
</reference>
<dbReference type="PIRSF" id="PIRSF017082">
    <property type="entry name" value="YflP"/>
    <property type="match status" value="1"/>
</dbReference>
<dbReference type="OrthoDB" id="9780943at2"/>
<dbReference type="Gene3D" id="3.40.190.10">
    <property type="entry name" value="Periplasmic binding protein-like II"/>
    <property type="match status" value="1"/>
</dbReference>
<gene>
    <name evidence="2" type="ORF">E2C06_27780</name>
</gene>
<accession>A0A4R5QAU9</accession>
<dbReference type="PANTHER" id="PTHR42928:SF5">
    <property type="entry name" value="BLR1237 PROTEIN"/>
    <property type="match status" value="1"/>
</dbReference>
<dbReference type="Gene3D" id="3.40.190.150">
    <property type="entry name" value="Bordetella uptake gene, domain 1"/>
    <property type="match status" value="1"/>
</dbReference>
<dbReference type="InterPro" id="IPR042100">
    <property type="entry name" value="Bug_dom1"/>
</dbReference>
<proteinExistence type="inferred from homology"/>
<dbReference type="RefSeq" id="WP_133291835.1">
    <property type="nucleotide sequence ID" value="NZ_SMSJ01000069.1"/>
</dbReference>
<dbReference type="InterPro" id="IPR005064">
    <property type="entry name" value="BUG"/>
</dbReference>
<keyword evidence="3" id="KW-1185">Reference proteome</keyword>
<evidence type="ECO:0000313" key="3">
    <source>
        <dbReference type="Proteomes" id="UP000295096"/>
    </source>
</evidence>